<keyword evidence="2" id="KW-1185">Reference proteome</keyword>
<gene>
    <name evidence="1" type="ORF">MLD38_001271</name>
</gene>
<evidence type="ECO:0000313" key="1">
    <source>
        <dbReference type="EMBL" id="KAI4388999.1"/>
    </source>
</evidence>
<sequence length="1032" mass="113902">MRLVNPVSTRQPRTTLPTLLNSRHCLSSAVVRQDSCDPVPVPSGTTYPQTHSYTRLLRACLCQCQSLSHSFDEMSQRVVSQALLAGKVIHGCGIKLGYSSKGLLGNLVLDLYVKCGSRDSAIRTFDRLEDRDIVAWNSLLSMGLRSGALREVEERFRSVKHAGLAGNKHTFAIVFSGISGLEDREFGRQVHCDLVKTGFEDVSFCRGALIDMYAKCGCLEDARVVFDGTEGADTVSWTALIAGYVKAHRPDDAVSVFEKMEKSGRNPDQVALVTVVSAYISLGKLDLAYKLFCQIQNPSIIAWNIMISVHAKKGFEEEAVEFFQRMRQSGGKSTRSTLGSVLSAIAGLARSDYGSIVHAEAIKRGLSSNVYVGSSLINMYAKCKDMGSATKVFLALDEKNVVLWNAMLGGFTQNGYADEVLSLYWEMIGCGFQPDEYTYTSIFSACACLQYLELGRQLHGMVLKNTLASHLFVGNALVDMYAKCGNISESKKQFECQKIHDKVSWNAIIVGYVQEEEEYEAFEMFQRMSSSGIVPDEVALASILSACASIQSLRKGEKFHCLAVKCGLDTSLYTGSSLIDMYAKCGVVEAAYCIYLCMPDRSIASMNAMISGCASSDLHEAISIFEEMRATGMSPSQVTFACLLDACNRVDKLSIGKQVHSVIIRSGVSYHDDFLGISLMGMYLNAQFLTDANMIFQEFPFPKSKILWTALISGYVHNDCNEEALHYFREMRSYDTPPDQATFASVLKACAALCSLRDGRQIHSIVFLYGFDADELTACALIDMYAKCGEIGCSVQVFDGIDEKIDVIIWNSMIVGLAQNGFAKNALEVFDSMKQSNVVPDDVTFLGILTACSHAGLVSQGRSIYQEMVKHYNISPRSDHNACMVDLLGRWGSIGEAVKFIDDLSCKPDSMIWTSLLGACRLHGDEVRGKLAAEKLMESEPQNPTPYILLSNIYAAAGNWHEVNLLRRKMKENEVKKSPGFSWIYVGQEVNHFVAGDDSHHSSGEIRQVLNELTNMTKKEDDVEEEYFLCGG</sequence>
<proteinExistence type="predicted"/>
<evidence type="ECO:0000313" key="2">
    <source>
        <dbReference type="Proteomes" id="UP001057402"/>
    </source>
</evidence>
<protein>
    <submittedName>
        <fullName evidence="1">Uncharacterized protein</fullName>
    </submittedName>
</protein>
<comment type="caution">
    <text evidence="1">The sequence shown here is derived from an EMBL/GenBank/DDBJ whole genome shotgun (WGS) entry which is preliminary data.</text>
</comment>
<organism evidence="1 2">
    <name type="scientific">Melastoma candidum</name>
    <dbReference type="NCBI Taxonomy" id="119954"/>
    <lineage>
        <taxon>Eukaryota</taxon>
        <taxon>Viridiplantae</taxon>
        <taxon>Streptophyta</taxon>
        <taxon>Embryophyta</taxon>
        <taxon>Tracheophyta</taxon>
        <taxon>Spermatophyta</taxon>
        <taxon>Magnoliopsida</taxon>
        <taxon>eudicotyledons</taxon>
        <taxon>Gunneridae</taxon>
        <taxon>Pentapetalae</taxon>
        <taxon>rosids</taxon>
        <taxon>malvids</taxon>
        <taxon>Myrtales</taxon>
        <taxon>Melastomataceae</taxon>
        <taxon>Melastomatoideae</taxon>
        <taxon>Melastomateae</taxon>
        <taxon>Melastoma</taxon>
    </lineage>
</organism>
<name>A0ACB9SGN4_9MYRT</name>
<reference evidence="2" key="1">
    <citation type="journal article" date="2023" name="Front. Plant Sci.">
        <title>Chromosomal-level genome assembly of Melastoma candidum provides insights into trichome evolution.</title>
        <authorList>
            <person name="Zhong Y."/>
            <person name="Wu W."/>
            <person name="Sun C."/>
            <person name="Zou P."/>
            <person name="Liu Y."/>
            <person name="Dai S."/>
            <person name="Zhou R."/>
        </authorList>
    </citation>
    <scope>NUCLEOTIDE SEQUENCE [LARGE SCALE GENOMIC DNA]</scope>
</reference>
<accession>A0ACB9SGN4</accession>
<dbReference type="EMBL" id="CM042880">
    <property type="protein sequence ID" value="KAI4388999.1"/>
    <property type="molecule type" value="Genomic_DNA"/>
</dbReference>
<dbReference type="Proteomes" id="UP001057402">
    <property type="component" value="Chromosome 1"/>
</dbReference>